<evidence type="ECO:0000313" key="6">
    <source>
        <dbReference type="Proteomes" id="UP000539710"/>
    </source>
</evidence>
<feature type="chain" id="PRO_5044656143" description="NTF2-like N-terminal transpeptidase domain-containing protein" evidence="2">
    <location>
        <begin position="23"/>
        <end position="385"/>
    </location>
</feature>
<sequence length="385" mass="41497">MRKLTLLLCAVFLLLISCKKDSVDATNLKTFQSSINDMASSLNTLQQYKFNEALYMLKTFAVDAEGETHELVQLSKLLEGKKVPDIFRMADEVARENGIAWTSTGPPSLGEMNIFEDVAAKESDPNDISANALRITTRPAQADSVLGPKALLVVPRLVDGNGKPIEFSGAALETIMEVYSGGNKVFTSKNLMQDNKFYGFTLRYDKLPAEKLQNNTVDITVSVKTTAKTLKMTNVGVKVNPNALMQPQIAPPAEPLETEVQDPSLADPLADPAPGSSPAPAGDPKTTVQRFLNGISTQNLRSAYEVSSNPAWGTYDKFSNPNSGFGSVKSVNVKNISTSASNPNSASVSAAYDVTDKNGNTSALNVTFGLKNVNGEWKISSYNIK</sequence>
<reference evidence="6" key="2">
    <citation type="submission" date="2020-07" db="EMBL/GenBank/DDBJ databases">
        <title>Flavobacterium sp. xlx-214.</title>
        <authorList>
            <person name="Yang C."/>
        </authorList>
    </citation>
    <scope>NUCLEOTIDE SEQUENCE [LARGE SCALE GENOMIC DNA]</scope>
    <source>
        <strain evidence="6">CX-624</strain>
    </source>
</reference>
<evidence type="ECO:0000313" key="4">
    <source>
        <dbReference type="EMBL" id="QMS97659.1"/>
    </source>
</evidence>
<protein>
    <recommendedName>
        <fullName evidence="7">NTF2-like N-terminal transpeptidase domain-containing protein</fullName>
    </recommendedName>
</protein>
<gene>
    <name evidence="4" type="ORF">H1R16_07970</name>
    <name evidence="3" type="ORF">H2507_07470</name>
</gene>
<evidence type="ECO:0000313" key="3">
    <source>
        <dbReference type="EMBL" id="MBA5247005.1"/>
    </source>
</evidence>
<evidence type="ECO:0000313" key="5">
    <source>
        <dbReference type="Proteomes" id="UP000515349"/>
    </source>
</evidence>
<organism evidence="4 5">
    <name type="scientific">Marnyiella aurantia</name>
    <dbReference type="NCBI Taxonomy" id="2758037"/>
    <lineage>
        <taxon>Bacteria</taxon>
        <taxon>Pseudomonadati</taxon>
        <taxon>Bacteroidota</taxon>
        <taxon>Flavobacteriia</taxon>
        <taxon>Flavobacteriales</taxon>
        <taxon>Weeksellaceae</taxon>
        <taxon>Marnyiella</taxon>
    </lineage>
</organism>
<feature type="compositionally biased region" description="Low complexity" evidence="1">
    <location>
        <begin position="262"/>
        <end position="284"/>
    </location>
</feature>
<feature type="region of interest" description="Disordered" evidence="1">
    <location>
        <begin position="255"/>
        <end position="287"/>
    </location>
</feature>
<dbReference type="KEGG" id="cbau:H1R16_07970"/>
<dbReference type="AlphaFoldDB" id="A0A7D7LLJ8"/>
<dbReference type="RefSeq" id="WP_181887106.1">
    <property type="nucleotide sequence ID" value="NZ_CP059472.1"/>
</dbReference>
<dbReference type="Proteomes" id="UP000515349">
    <property type="component" value="Chromosome"/>
</dbReference>
<keyword evidence="6" id="KW-1185">Reference proteome</keyword>
<name>A0A7D7LLJ8_9FLAO</name>
<dbReference type="EMBL" id="JACEUX010000002">
    <property type="protein sequence ID" value="MBA5247005.1"/>
    <property type="molecule type" value="Genomic_DNA"/>
</dbReference>
<reference evidence="4 5" key="1">
    <citation type="submission" date="2020-07" db="EMBL/GenBank/DDBJ databases">
        <title>Chryseobacterium sp.cx-624.</title>
        <authorList>
            <person name="Yang C."/>
        </authorList>
    </citation>
    <scope>NUCLEOTIDE SEQUENCE [LARGE SCALE GENOMIC DNA]</scope>
    <source>
        <strain evidence="5">cx-624</strain>
        <strain evidence="4">Cx-624</strain>
    </source>
</reference>
<proteinExistence type="predicted"/>
<dbReference type="EMBL" id="CP059472">
    <property type="protein sequence ID" value="QMS97659.1"/>
    <property type="molecule type" value="Genomic_DNA"/>
</dbReference>
<evidence type="ECO:0008006" key="7">
    <source>
        <dbReference type="Google" id="ProtNLM"/>
    </source>
</evidence>
<evidence type="ECO:0000256" key="1">
    <source>
        <dbReference type="SAM" id="MobiDB-lite"/>
    </source>
</evidence>
<accession>A0A7D7LLJ8</accession>
<reference evidence="3" key="3">
    <citation type="submission" date="2020-07" db="EMBL/GenBank/DDBJ databases">
        <authorList>
            <person name="Yang C."/>
        </authorList>
    </citation>
    <scope>NUCLEOTIDE SEQUENCE</scope>
    <source>
        <strain evidence="3">Cx-624</strain>
    </source>
</reference>
<evidence type="ECO:0000256" key="2">
    <source>
        <dbReference type="SAM" id="SignalP"/>
    </source>
</evidence>
<dbReference type="PROSITE" id="PS51257">
    <property type="entry name" value="PROKAR_LIPOPROTEIN"/>
    <property type="match status" value="1"/>
</dbReference>
<feature type="signal peptide" evidence="2">
    <location>
        <begin position="1"/>
        <end position="22"/>
    </location>
</feature>
<keyword evidence="2" id="KW-0732">Signal</keyword>
<dbReference type="Proteomes" id="UP000539710">
    <property type="component" value="Unassembled WGS sequence"/>
</dbReference>